<comment type="caution">
    <text evidence="1">The sequence shown here is derived from an EMBL/GenBank/DDBJ whole genome shotgun (WGS) entry which is preliminary data.</text>
</comment>
<dbReference type="NCBIfam" id="NF038157">
    <property type="entry name" value="lanti_ALQxL"/>
    <property type="match status" value="1"/>
</dbReference>
<dbReference type="RefSeq" id="WP_343979135.1">
    <property type="nucleotide sequence ID" value="NZ_BAAAGK010000177.1"/>
</dbReference>
<protein>
    <submittedName>
        <fullName evidence="1">ALQxL family class IV lanthipeptide</fullName>
    </submittedName>
</protein>
<dbReference type="Proteomes" id="UP001596514">
    <property type="component" value="Unassembled WGS sequence"/>
</dbReference>
<reference evidence="2" key="1">
    <citation type="journal article" date="2019" name="Int. J. Syst. Evol. Microbiol.">
        <title>The Global Catalogue of Microorganisms (GCM) 10K type strain sequencing project: providing services to taxonomists for standard genome sequencing and annotation.</title>
        <authorList>
            <consortium name="The Broad Institute Genomics Platform"/>
            <consortium name="The Broad Institute Genome Sequencing Center for Infectious Disease"/>
            <person name="Wu L."/>
            <person name="Ma J."/>
        </authorList>
    </citation>
    <scope>NUCLEOTIDE SEQUENCE [LARGE SCALE GENOMIC DNA]</scope>
    <source>
        <strain evidence="2">JCM 10083</strain>
    </source>
</reference>
<gene>
    <name evidence="1" type="ORF">ACFQVD_44420</name>
</gene>
<accession>A0ABW2TGH9</accession>
<dbReference type="EMBL" id="JBHTEE010000001">
    <property type="protein sequence ID" value="MFC7607157.1"/>
    <property type="molecule type" value="Genomic_DNA"/>
</dbReference>
<organism evidence="1 2">
    <name type="scientific">Streptosporangium amethystogenes subsp. fukuiense</name>
    <dbReference type="NCBI Taxonomy" id="698418"/>
    <lineage>
        <taxon>Bacteria</taxon>
        <taxon>Bacillati</taxon>
        <taxon>Actinomycetota</taxon>
        <taxon>Actinomycetes</taxon>
        <taxon>Streptosporangiales</taxon>
        <taxon>Streptosporangiaceae</taxon>
        <taxon>Streptosporangium</taxon>
    </lineage>
</organism>
<keyword evidence="2" id="KW-1185">Reference proteome</keyword>
<name>A0ABW2TGH9_9ACTN</name>
<sequence length="41" mass="4539">MEVDINALDLLPGRAEQHLRDCTITCDVTCKQFTCGVTQLS</sequence>
<proteinExistence type="predicted"/>
<evidence type="ECO:0000313" key="2">
    <source>
        <dbReference type="Proteomes" id="UP001596514"/>
    </source>
</evidence>
<evidence type="ECO:0000313" key="1">
    <source>
        <dbReference type="EMBL" id="MFC7607157.1"/>
    </source>
</evidence>